<dbReference type="OrthoDB" id="910748at2"/>
<dbReference type="Pfam" id="PF01435">
    <property type="entry name" value="Peptidase_M48"/>
    <property type="match status" value="1"/>
</dbReference>
<evidence type="ECO:0000256" key="2">
    <source>
        <dbReference type="ARBA" id="ARBA00022723"/>
    </source>
</evidence>
<keyword evidence="3 6" id="KW-0378">Hydrolase</keyword>
<keyword evidence="1 6" id="KW-0645">Protease</keyword>
<dbReference type="GO" id="GO:0004222">
    <property type="term" value="F:metalloendopeptidase activity"/>
    <property type="evidence" value="ECO:0007669"/>
    <property type="project" value="InterPro"/>
</dbReference>
<gene>
    <name evidence="9" type="ORF">AM493_08905</name>
</gene>
<evidence type="ECO:0000256" key="1">
    <source>
        <dbReference type="ARBA" id="ARBA00022670"/>
    </source>
</evidence>
<evidence type="ECO:0000256" key="6">
    <source>
        <dbReference type="RuleBase" id="RU003983"/>
    </source>
</evidence>
<feature type="chain" id="PRO_5005818412" description="Peptidase M48 domain-containing protein" evidence="7">
    <location>
        <begin position="20"/>
        <end position="433"/>
    </location>
</feature>
<evidence type="ECO:0000256" key="4">
    <source>
        <dbReference type="ARBA" id="ARBA00022833"/>
    </source>
</evidence>
<dbReference type="GO" id="GO:0046872">
    <property type="term" value="F:metal ion binding"/>
    <property type="evidence" value="ECO:0007669"/>
    <property type="project" value="UniProtKB-KW"/>
</dbReference>
<dbReference type="GO" id="GO:0016020">
    <property type="term" value="C:membrane"/>
    <property type="evidence" value="ECO:0007669"/>
    <property type="project" value="TreeGrafter"/>
</dbReference>
<comment type="similarity">
    <text evidence="6">Belongs to the peptidase M48 family.</text>
</comment>
<dbReference type="RefSeq" id="WP_054407633.1">
    <property type="nucleotide sequence ID" value="NZ_FOYA01000014.1"/>
</dbReference>
<dbReference type="PANTHER" id="PTHR22726">
    <property type="entry name" value="METALLOENDOPEPTIDASE OMA1"/>
    <property type="match status" value="1"/>
</dbReference>
<name>A0A0M8MHY0_9FLAO</name>
<keyword evidence="2" id="KW-0479">Metal-binding</keyword>
<dbReference type="GO" id="GO:0051603">
    <property type="term" value="P:proteolysis involved in protein catabolic process"/>
    <property type="evidence" value="ECO:0007669"/>
    <property type="project" value="TreeGrafter"/>
</dbReference>
<dbReference type="InterPro" id="IPR051156">
    <property type="entry name" value="Mito/Outer_Membr_Metalloprot"/>
</dbReference>
<evidence type="ECO:0000313" key="9">
    <source>
        <dbReference type="EMBL" id="KOS06137.1"/>
    </source>
</evidence>
<reference evidence="9 10" key="1">
    <citation type="submission" date="2015-08" db="EMBL/GenBank/DDBJ databases">
        <title>Whole genome sequence of Flavobacterium akiainvivens IK-1T, from decaying Wikstroemia oahuensis, an endemic Hawaiian shrub.</title>
        <authorList>
            <person name="Wan X."/>
            <person name="Hou S."/>
            <person name="Saito J."/>
            <person name="Donachie S."/>
        </authorList>
    </citation>
    <scope>NUCLEOTIDE SEQUENCE [LARGE SCALE GENOMIC DNA]</scope>
    <source>
        <strain evidence="9 10">IK-1</strain>
    </source>
</reference>
<dbReference type="AlphaFoldDB" id="A0A0M8MHY0"/>
<dbReference type="EMBL" id="LIYD01000005">
    <property type="protein sequence ID" value="KOS06137.1"/>
    <property type="molecule type" value="Genomic_DNA"/>
</dbReference>
<evidence type="ECO:0000256" key="5">
    <source>
        <dbReference type="ARBA" id="ARBA00023049"/>
    </source>
</evidence>
<keyword evidence="7" id="KW-0732">Signal</keyword>
<keyword evidence="5 6" id="KW-0482">Metalloprotease</keyword>
<sequence length="433" mass="49900">MIKKITSLFCLFLTISALAQPHIHTPVDTANAGYRAKLRSLYKERASHTMASYNGFMDKNFRKMLIESYTEINTEFIEKVNSGLFVQDAYYDEQLNGLFQQIVKANPQYAELASTRILLSFAESPNAYAMGDGFVVVHLPLLYNVTSMHELAYILCHELAHNLLNHPQGGLQEYAKINSSQEIKQKTREIEKKKYNKAQDASGLYKTIVYSNRKRHRGVEYQADSLGFVLYKNAFPGNEGVVIKSFTTLDDMDREKDSLLPADYEKLFSSEKQPFKPEWLAGDEISGYKYDKTPKFWQIDSLKTHPDCLDRAQRLKTVFGITATSQPEAISRELTTRAQYDSVLGLFVMKEYGKSLYQTLLLLKTSPDDKFLAKMVHSNLVKIQESQKNYTMNKYVENVNPRYSYSYNTFLSFIRQLRKTEMANIINQYQSKL</sequence>
<evidence type="ECO:0000256" key="7">
    <source>
        <dbReference type="SAM" id="SignalP"/>
    </source>
</evidence>
<accession>A0A0M8MHY0</accession>
<keyword evidence="10" id="KW-1185">Reference proteome</keyword>
<organism evidence="9 10">
    <name type="scientific">Flavobacterium akiainvivens</name>
    <dbReference type="NCBI Taxonomy" id="1202724"/>
    <lineage>
        <taxon>Bacteria</taxon>
        <taxon>Pseudomonadati</taxon>
        <taxon>Bacteroidota</taxon>
        <taxon>Flavobacteriia</taxon>
        <taxon>Flavobacteriales</taxon>
        <taxon>Flavobacteriaceae</taxon>
        <taxon>Flavobacterium</taxon>
    </lineage>
</organism>
<comment type="cofactor">
    <cofactor evidence="6">
        <name>Zn(2+)</name>
        <dbReference type="ChEBI" id="CHEBI:29105"/>
    </cofactor>
    <text evidence="6">Binds 1 zinc ion per subunit.</text>
</comment>
<evidence type="ECO:0000259" key="8">
    <source>
        <dbReference type="Pfam" id="PF01435"/>
    </source>
</evidence>
<dbReference type="InterPro" id="IPR001915">
    <property type="entry name" value="Peptidase_M48"/>
</dbReference>
<dbReference type="PATRIC" id="fig|1202724.3.peg.1849"/>
<feature type="signal peptide" evidence="7">
    <location>
        <begin position="1"/>
        <end position="19"/>
    </location>
</feature>
<dbReference type="Proteomes" id="UP000037755">
    <property type="component" value="Unassembled WGS sequence"/>
</dbReference>
<evidence type="ECO:0000313" key="10">
    <source>
        <dbReference type="Proteomes" id="UP000037755"/>
    </source>
</evidence>
<dbReference type="PANTHER" id="PTHR22726:SF1">
    <property type="entry name" value="METALLOENDOPEPTIDASE OMA1, MITOCHONDRIAL"/>
    <property type="match status" value="1"/>
</dbReference>
<protein>
    <recommendedName>
        <fullName evidence="8">Peptidase M48 domain-containing protein</fullName>
    </recommendedName>
</protein>
<dbReference type="STRING" id="1202724.AM493_08905"/>
<feature type="domain" description="Peptidase M48" evidence="8">
    <location>
        <begin position="115"/>
        <end position="317"/>
    </location>
</feature>
<comment type="caution">
    <text evidence="9">The sequence shown here is derived from an EMBL/GenBank/DDBJ whole genome shotgun (WGS) entry which is preliminary data.</text>
</comment>
<proteinExistence type="inferred from homology"/>
<evidence type="ECO:0000256" key="3">
    <source>
        <dbReference type="ARBA" id="ARBA00022801"/>
    </source>
</evidence>
<keyword evidence="4 6" id="KW-0862">Zinc</keyword>
<dbReference type="Gene3D" id="3.30.2010.10">
    <property type="entry name" value="Metalloproteases ('zincins'), catalytic domain"/>
    <property type="match status" value="1"/>
</dbReference>